<organism evidence="2">
    <name type="scientific">viral metagenome</name>
    <dbReference type="NCBI Taxonomy" id="1070528"/>
    <lineage>
        <taxon>unclassified sequences</taxon>
        <taxon>metagenomes</taxon>
        <taxon>organismal metagenomes</taxon>
    </lineage>
</organism>
<gene>
    <name evidence="2" type="ORF">MM415B05484_0007</name>
</gene>
<name>A0A6M3LLA3_9ZZZZ</name>
<dbReference type="Pfam" id="PF07505">
    <property type="entry name" value="DUF5131"/>
    <property type="match status" value="1"/>
</dbReference>
<feature type="region of interest" description="Disordered" evidence="1">
    <location>
        <begin position="139"/>
        <end position="179"/>
    </location>
</feature>
<accession>A0A6M3LLA3</accession>
<dbReference type="EMBL" id="MT143303">
    <property type="protein sequence ID" value="QJA95303.1"/>
    <property type="molecule type" value="Genomic_DNA"/>
</dbReference>
<proteinExistence type="predicted"/>
<reference evidence="2" key="1">
    <citation type="submission" date="2020-03" db="EMBL/GenBank/DDBJ databases">
        <title>The deep terrestrial virosphere.</title>
        <authorList>
            <person name="Holmfeldt K."/>
            <person name="Nilsson E."/>
            <person name="Simone D."/>
            <person name="Lopez-Fernandez M."/>
            <person name="Wu X."/>
            <person name="de Brujin I."/>
            <person name="Lundin D."/>
            <person name="Andersson A."/>
            <person name="Bertilsson S."/>
            <person name="Dopson M."/>
        </authorList>
    </citation>
    <scope>NUCLEOTIDE SEQUENCE</scope>
    <source>
        <strain evidence="2">MM415B05484</strain>
    </source>
</reference>
<evidence type="ECO:0000313" key="2">
    <source>
        <dbReference type="EMBL" id="QJA95303.1"/>
    </source>
</evidence>
<feature type="compositionally biased region" description="Basic and acidic residues" evidence="1">
    <location>
        <begin position="139"/>
        <end position="152"/>
    </location>
</feature>
<protein>
    <submittedName>
        <fullName evidence="2">Uncharacterized protein</fullName>
    </submittedName>
</protein>
<feature type="compositionally biased region" description="Basic and acidic residues" evidence="1">
    <location>
        <begin position="202"/>
        <end position="214"/>
    </location>
</feature>
<dbReference type="InterPro" id="IPR011101">
    <property type="entry name" value="DUF5131"/>
</dbReference>
<evidence type="ECO:0000256" key="1">
    <source>
        <dbReference type="SAM" id="MobiDB-lite"/>
    </source>
</evidence>
<feature type="region of interest" description="Disordered" evidence="1">
    <location>
        <begin position="192"/>
        <end position="248"/>
    </location>
</feature>
<dbReference type="AlphaFoldDB" id="A0A6M3LLA3"/>
<sequence length="367" mass="42196">MGDLFDEQVLMEWQEAVFIHTYRAPHHKYFFLSKQVLNMQKIVTEWFKYRAFGMPKKLYWGVSITSQADADRMIPELLRIPGKKWISLEPQLEKIDISNYIGYTPINHATKEASHEAKFKREDNLRVGKNGGIADRRIREDMESKEKNREENGWNPFEAMQESQGGKGMGTISSGSSDAKLEKIPLRSASDRISPFLWGDTKGIDDQPQEREKNGQQAMELGDNDLLSKHGTCGPRIESGEMPESERREKRLFKIEGCPSNRNSSFMQRKENESNGNREEIRYRQGECMENLSSKNMEASPISLIVLGCHNRPSIYPCPHEWMIDVVEQCKSAAVKCFVKQVGIGGKVCTDITKFPKELQVREWPDR</sequence>